<gene>
    <name evidence="2" type="ORF">M9Y10_013731</name>
</gene>
<keyword evidence="3" id="KW-1185">Reference proteome</keyword>
<evidence type="ECO:0000313" key="2">
    <source>
        <dbReference type="EMBL" id="KAK8895846.1"/>
    </source>
</evidence>
<keyword evidence="1" id="KW-0677">Repeat</keyword>
<dbReference type="EMBL" id="JAPFFF010000002">
    <property type="protein sequence ID" value="KAK8895846.1"/>
    <property type="molecule type" value="Genomic_DNA"/>
</dbReference>
<proteinExistence type="predicted"/>
<dbReference type="PANTHER" id="PTHR10648">
    <property type="entry name" value="SERINE/THREONINE-PROTEIN PHOSPHATASE PP2A 65 KDA REGULATORY SUBUNIT"/>
    <property type="match status" value="1"/>
</dbReference>
<dbReference type="InterPro" id="IPR051023">
    <property type="entry name" value="PP2A_Regulatory_Subunit_A"/>
</dbReference>
<accession>A0ABR2KYR9</accession>
<dbReference type="Proteomes" id="UP001470230">
    <property type="component" value="Unassembled WGS sequence"/>
</dbReference>
<sequence>MTDLSSITAYNFIVDLNNPDSAIREKSISLLPSIAQILGPERTILELIPYTICSPAFTESELCQALQQISKIDFSEYSEEHFEAIFDSLDPLSKIENPVIVNENAELIKFICSLPFKTDSSKYNSIVPKRISRYLNDRFPSKQVTGIHLASASFPFLSSEKQNSVLSDFLNTAQNAKSLFTQKYVIDACATFIKFTNNQSIFDLVLKYSNSRSPTVAFSIPQFIVSYLSKPDSEYSTVSPIIQSSLKSPNKRLKYNILNSLKDINQAKEIPNDAIFDIFNTAITDIDEEVRIAAASQASLLPINSEKSQEIINSFAYDVHSPHVRTAVIEELSKFSEESPEFVKDTIKSLLKDQVREVRLGVIDSLRNIKLADDSILPSILIDYLDNSNEWREHFEVANLFVFRKMHDIEILRKLLFDDSIKVRLLIVSSLPKMSYFNNDELMPIISDAATDLDYQIRQIAVLSIISKEIYDQKGIEILNCLSKDEVSNVRLVIAKYTPRKISLVEIFKEDPDEDVRDLAILDECSPIQP</sequence>
<dbReference type="InterPro" id="IPR016024">
    <property type="entry name" value="ARM-type_fold"/>
</dbReference>
<reference evidence="2 3" key="1">
    <citation type="submission" date="2024-04" db="EMBL/GenBank/DDBJ databases">
        <title>Tritrichomonas musculus Genome.</title>
        <authorList>
            <person name="Alves-Ferreira E."/>
            <person name="Grigg M."/>
            <person name="Lorenzi H."/>
            <person name="Galac M."/>
        </authorList>
    </citation>
    <scope>NUCLEOTIDE SEQUENCE [LARGE SCALE GENOMIC DNA]</scope>
    <source>
        <strain evidence="2 3">EAF2021</strain>
    </source>
</reference>
<dbReference type="SUPFAM" id="SSF48371">
    <property type="entry name" value="ARM repeat"/>
    <property type="match status" value="1"/>
</dbReference>
<evidence type="ECO:0000313" key="3">
    <source>
        <dbReference type="Proteomes" id="UP001470230"/>
    </source>
</evidence>
<organism evidence="2 3">
    <name type="scientific">Tritrichomonas musculus</name>
    <dbReference type="NCBI Taxonomy" id="1915356"/>
    <lineage>
        <taxon>Eukaryota</taxon>
        <taxon>Metamonada</taxon>
        <taxon>Parabasalia</taxon>
        <taxon>Tritrichomonadida</taxon>
        <taxon>Tritrichomonadidae</taxon>
        <taxon>Tritrichomonas</taxon>
    </lineage>
</organism>
<dbReference type="Gene3D" id="1.25.10.10">
    <property type="entry name" value="Leucine-rich Repeat Variant"/>
    <property type="match status" value="1"/>
</dbReference>
<protein>
    <recommendedName>
        <fullName evidence="4">HEAT repeat family protein</fullName>
    </recommendedName>
</protein>
<dbReference type="InterPro" id="IPR011989">
    <property type="entry name" value="ARM-like"/>
</dbReference>
<comment type="caution">
    <text evidence="2">The sequence shown here is derived from an EMBL/GenBank/DDBJ whole genome shotgun (WGS) entry which is preliminary data.</text>
</comment>
<dbReference type="PANTHER" id="PTHR10648:SF4">
    <property type="entry name" value="PROTEIN PHOSPHATASE 2 (FORMERLY 2A), REGULATORY SUBUNIT A, BETA ISOFORM-RELATED"/>
    <property type="match status" value="1"/>
</dbReference>
<evidence type="ECO:0008006" key="4">
    <source>
        <dbReference type="Google" id="ProtNLM"/>
    </source>
</evidence>
<evidence type="ECO:0000256" key="1">
    <source>
        <dbReference type="ARBA" id="ARBA00022737"/>
    </source>
</evidence>
<name>A0ABR2KYR9_9EUKA</name>